<reference evidence="1" key="1">
    <citation type="submission" date="2020-03" db="EMBL/GenBank/DDBJ databases">
        <title>Transcriptomic Profiling of the Digestive Tract of the Rat Flea, Xenopsylla cheopis, Following Blood Feeding and Infection with Yersinia pestis.</title>
        <authorList>
            <person name="Bland D.M."/>
            <person name="Martens C.A."/>
            <person name="Virtaneva K."/>
            <person name="Kanakabandi K."/>
            <person name="Long D."/>
            <person name="Rosenke R."/>
            <person name="Saturday G.A."/>
            <person name="Hoyt F.H."/>
            <person name="Bruno D.P."/>
            <person name="Ribeiro J.M.C."/>
            <person name="Hinnebusch J."/>
        </authorList>
    </citation>
    <scope>NUCLEOTIDE SEQUENCE</scope>
</reference>
<dbReference type="EMBL" id="GIIL01006307">
    <property type="protein sequence ID" value="NOV50033.1"/>
    <property type="molecule type" value="Transcribed_RNA"/>
</dbReference>
<organism evidence="1">
    <name type="scientific">Xenopsylla cheopis</name>
    <name type="common">Oriental rat flea</name>
    <name type="synonym">Pulex cheopis</name>
    <dbReference type="NCBI Taxonomy" id="163159"/>
    <lineage>
        <taxon>Eukaryota</taxon>
        <taxon>Metazoa</taxon>
        <taxon>Ecdysozoa</taxon>
        <taxon>Arthropoda</taxon>
        <taxon>Hexapoda</taxon>
        <taxon>Insecta</taxon>
        <taxon>Pterygota</taxon>
        <taxon>Neoptera</taxon>
        <taxon>Endopterygota</taxon>
        <taxon>Siphonaptera</taxon>
        <taxon>Pulicidae</taxon>
        <taxon>Xenopsyllinae</taxon>
        <taxon>Xenopsylla</taxon>
    </lineage>
</organism>
<name>A0A6M2DV60_XENCH</name>
<sequence length="75" mass="8309">MHPCYTSQSIKCVIGFWALFAPATTADLVRSFQRGSLVTSRPLNIQIPPIDIHKRASVGPKVKVIPTSLLIDRLH</sequence>
<evidence type="ECO:0000313" key="1">
    <source>
        <dbReference type="EMBL" id="NOV50033.1"/>
    </source>
</evidence>
<protein>
    <submittedName>
        <fullName evidence="1">Putative secreted protein</fullName>
    </submittedName>
</protein>
<accession>A0A6M2DV60</accession>
<dbReference type="AlphaFoldDB" id="A0A6M2DV60"/>
<proteinExistence type="predicted"/>